<dbReference type="PANTHER" id="PTHR43223:SF2">
    <property type="entry name" value="METALLO-BETA-LACTAMASE DOMAIN-CONTAINING PROTEIN"/>
    <property type="match status" value="1"/>
</dbReference>
<dbReference type="Proteomes" id="UP000294028">
    <property type="component" value="Unassembled WGS sequence"/>
</dbReference>
<accession>A0A482SXM4</accession>
<reference evidence="2 3" key="1">
    <citation type="submission" date="2018-12" db="EMBL/GenBank/DDBJ databases">
        <title>Genome analysis provides insights into bioremediation potentialities of Halogeometricum borinquense strain N11.</title>
        <authorList>
            <person name="Najjari A."/>
            <person name="Youssef N."/>
            <person name="Fhoula I."/>
            <person name="Ben Dhia O."/>
            <person name="Mahjoubi M."/>
            <person name="Ouzari H.I."/>
            <person name="Cherif A."/>
        </authorList>
    </citation>
    <scope>NUCLEOTIDE SEQUENCE [LARGE SCALE GENOMIC DNA]</scope>
    <source>
        <strain evidence="2 3">N11</strain>
    </source>
</reference>
<sequence length="420" mass="46674">MSQKSENAVGIFDIKNFDSGIDITEVAEDTYQCTSFANVTAFDTAKGLVLVDTGLSKLSQQLATALREHTDSPVHTAIYTHGHTDHAFGLDEFLIEGQEPPNVIAHEAMAGRFDRYARTEEYNKIINGRQLSADPAAAEYHSLWEDGMFCWPDYPPTTWYSDDITITVGDTTFEIHHARGETDDHTWLYCPDRDVLCSGDLVTAAAPNAGNPQKVQRYPWDWADALREMAALNAGTLLPGHGEPIVNDPEKTEHRLLRYAEYLDTIVDQTIERLNDGAPPHVDIVREIDLPDPEESWLQSEYDCGEFIARNVIRYYGGWWTGRPSELKPAGRGAVAEEIADLAGDAETLAERAEALIDEGDERLACHLADYALEADPENEAVQTAVANVYEARAEATEDMMSANIFASSVKYANEGRPFR</sequence>
<gene>
    <name evidence="2" type="ORF">ELS19_16885</name>
</gene>
<proteinExistence type="predicted"/>
<dbReference type="Pfam" id="PF00753">
    <property type="entry name" value="Lactamase_B"/>
    <property type="match status" value="1"/>
</dbReference>
<dbReference type="SUPFAM" id="SSF56281">
    <property type="entry name" value="Metallo-hydrolase/oxidoreductase"/>
    <property type="match status" value="1"/>
</dbReference>
<dbReference type="InterPro" id="IPR029228">
    <property type="entry name" value="Alkyl_sulf_dimr"/>
</dbReference>
<dbReference type="PANTHER" id="PTHR43223">
    <property type="entry name" value="ALKYL/ARYL-SULFATASE"/>
    <property type="match status" value="1"/>
</dbReference>
<evidence type="ECO:0000313" key="2">
    <source>
        <dbReference type="EMBL" id="RYJ08238.1"/>
    </source>
</evidence>
<dbReference type="InterPro" id="IPR001279">
    <property type="entry name" value="Metallo-B-lactamas"/>
</dbReference>
<keyword evidence="2" id="KW-0378">Hydrolase</keyword>
<dbReference type="Gene3D" id="1.25.40.880">
    <property type="entry name" value="Alkyl sulfatase, dimerisation domain"/>
    <property type="match status" value="1"/>
</dbReference>
<dbReference type="InterPro" id="IPR036866">
    <property type="entry name" value="RibonucZ/Hydroxyglut_hydro"/>
</dbReference>
<feature type="domain" description="Metallo-beta-lactamase" evidence="1">
    <location>
        <begin position="36"/>
        <end position="241"/>
    </location>
</feature>
<dbReference type="EMBL" id="RZHH01000003">
    <property type="protein sequence ID" value="RYJ08238.1"/>
    <property type="molecule type" value="Genomic_DNA"/>
</dbReference>
<dbReference type="Pfam" id="PF14863">
    <property type="entry name" value="Alkyl_sulf_dimr"/>
    <property type="match status" value="1"/>
</dbReference>
<evidence type="ECO:0000259" key="1">
    <source>
        <dbReference type="SMART" id="SM00849"/>
    </source>
</evidence>
<organism evidence="2 3">
    <name type="scientific">Halogeometricum borinquense</name>
    <dbReference type="NCBI Taxonomy" id="60847"/>
    <lineage>
        <taxon>Archaea</taxon>
        <taxon>Methanobacteriati</taxon>
        <taxon>Methanobacteriota</taxon>
        <taxon>Stenosarchaea group</taxon>
        <taxon>Halobacteria</taxon>
        <taxon>Halobacteriales</taxon>
        <taxon>Haloferacaceae</taxon>
        <taxon>Halogeometricum</taxon>
    </lineage>
</organism>
<comment type="caution">
    <text evidence="2">The sequence shown here is derived from an EMBL/GenBank/DDBJ whole genome shotgun (WGS) entry which is preliminary data.</text>
</comment>
<dbReference type="AlphaFoldDB" id="A0A482SXM4"/>
<dbReference type="InterPro" id="IPR038536">
    <property type="entry name" value="Alkyl/aryl-sulf_dimr_sf"/>
</dbReference>
<protein>
    <submittedName>
        <fullName evidence="2">MBL fold metallo-hydrolase</fullName>
    </submittedName>
</protein>
<dbReference type="Gene3D" id="3.60.15.10">
    <property type="entry name" value="Ribonuclease Z/Hydroxyacylglutathione hydrolase-like"/>
    <property type="match status" value="1"/>
</dbReference>
<evidence type="ECO:0000313" key="3">
    <source>
        <dbReference type="Proteomes" id="UP000294028"/>
    </source>
</evidence>
<dbReference type="GO" id="GO:0016787">
    <property type="term" value="F:hydrolase activity"/>
    <property type="evidence" value="ECO:0007669"/>
    <property type="project" value="UniProtKB-KW"/>
</dbReference>
<dbReference type="GO" id="GO:0046983">
    <property type="term" value="F:protein dimerization activity"/>
    <property type="evidence" value="ECO:0007669"/>
    <property type="project" value="InterPro"/>
</dbReference>
<name>A0A482SXM4_9EURY</name>
<dbReference type="InterPro" id="IPR052195">
    <property type="entry name" value="Bact_Alkyl/Aryl-Sulfatase"/>
</dbReference>
<dbReference type="RefSeq" id="WP_129786066.1">
    <property type="nucleotide sequence ID" value="NZ_RZHH01000003.1"/>
</dbReference>
<dbReference type="SMART" id="SM00849">
    <property type="entry name" value="Lactamase_B"/>
    <property type="match status" value="1"/>
</dbReference>